<dbReference type="OMA" id="CSHEDSW"/>
<accession>A0A164YJK5</accession>
<sequence>MTRWTVTMRFILLPWKPELIFTGTSVVGINPETHKFCSHEDSWDSINDNEYFSLEGVWDVIKQLWIYKSPDFDTPKFQILKRTATYEVRRYSPFTVVETDGEKLAGSTGVNAVASFPDPNQDISLRRVEGGTAAVLKFSGKPTEDIVSEQEKTLKSSLIRDGLIPKTGCLLVRYNDPGRTWSFRMRNEVLVWLEEFSLD</sequence>
<evidence type="ECO:0008006" key="6">
    <source>
        <dbReference type="Google" id="ProtNLM"/>
    </source>
</evidence>
<reference evidence="4" key="2">
    <citation type="submission" date="2022-03" db="EMBL/GenBank/DDBJ databases">
        <title>Draft title - Genomic analysis of global carrot germplasm unveils the trajectory of domestication and the origin of high carotenoid orange carrot.</title>
        <authorList>
            <person name="Iorizzo M."/>
            <person name="Ellison S."/>
            <person name="Senalik D."/>
            <person name="Macko-Podgorni A."/>
            <person name="Grzebelus D."/>
            <person name="Bostan H."/>
            <person name="Rolling W."/>
            <person name="Curaba J."/>
            <person name="Simon P."/>
        </authorList>
    </citation>
    <scope>NUCLEOTIDE SEQUENCE</scope>
    <source>
        <tissue evidence="4">Leaf</tissue>
    </source>
</reference>
<dbReference type="Gene3D" id="3.20.80.10">
    <property type="entry name" value="Regulatory factor, effector binding domain"/>
    <property type="match status" value="1"/>
</dbReference>
<comment type="similarity">
    <text evidence="1">Belongs to the HEBP family.</text>
</comment>
<protein>
    <recommendedName>
        <fullName evidence="6">SOUL heme-binding protein</fullName>
    </recommendedName>
</protein>
<evidence type="ECO:0000256" key="1">
    <source>
        <dbReference type="ARBA" id="ARBA00009817"/>
    </source>
</evidence>
<reference evidence="3" key="1">
    <citation type="journal article" date="2016" name="Nat. Genet.">
        <title>A high-quality carrot genome assembly provides new insights into carotenoid accumulation and asterid genome evolution.</title>
        <authorList>
            <person name="Iorizzo M."/>
            <person name="Ellison S."/>
            <person name="Senalik D."/>
            <person name="Zeng P."/>
            <person name="Satapoomin P."/>
            <person name="Huang J."/>
            <person name="Bowman M."/>
            <person name="Iovene M."/>
            <person name="Sanseverino W."/>
            <person name="Cavagnaro P."/>
            <person name="Yildiz M."/>
            <person name="Macko-Podgorni A."/>
            <person name="Moranska E."/>
            <person name="Grzebelus E."/>
            <person name="Grzebelus D."/>
            <person name="Ashrafi H."/>
            <person name="Zheng Z."/>
            <person name="Cheng S."/>
            <person name="Spooner D."/>
            <person name="Van Deynze A."/>
            <person name="Simon P."/>
        </authorList>
    </citation>
    <scope>NUCLEOTIDE SEQUENCE [LARGE SCALE GENOMIC DNA]</scope>
    <source>
        <tissue evidence="3">Leaf</tissue>
    </source>
</reference>
<gene>
    <name evidence="3" type="ORF">DCAR_017851</name>
    <name evidence="4" type="ORF">DCAR_0520458</name>
</gene>
<evidence type="ECO:0000256" key="2">
    <source>
        <dbReference type="SAM" id="SignalP"/>
    </source>
</evidence>
<dbReference type="Proteomes" id="UP000077755">
    <property type="component" value="Chromosome 5"/>
</dbReference>
<evidence type="ECO:0000313" key="5">
    <source>
        <dbReference type="Proteomes" id="UP000077755"/>
    </source>
</evidence>
<feature type="signal peptide" evidence="2">
    <location>
        <begin position="1"/>
        <end position="22"/>
    </location>
</feature>
<dbReference type="SUPFAM" id="SSF55136">
    <property type="entry name" value="Probable bacterial effector-binding domain"/>
    <property type="match status" value="1"/>
</dbReference>
<dbReference type="EMBL" id="CP093347">
    <property type="protein sequence ID" value="WOH01079.1"/>
    <property type="molecule type" value="Genomic_DNA"/>
</dbReference>
<dbReference type="Gramene" id="KZM94608">
    <property type="protein sequence ID" value="KZM94608"/>
    <property type="gene ID" value="DCAR_017851"/>
</dbReference>
<dbReference type="Pfam" id="PF04832">
    <property type="entry name" value="SOUL"/>
    <property type="match status" value="1"/>
</dbReference>
<organism evidence="3">
    <name type="scientific">Daucus carota subsp. sativus</name>
    <name type="common">Carrot</name>
    <dbReference type="NCBI Taxonomy" id="79200"/>
    <lineage>
        <taxon>Eukaryota</taxon>
        <taxon>Viridiplantae</taxon>
        <taxon>Streptophyta</taxon>
        <taxon>Embryophyta</taxon>
        <taxon>Tracheophyta</taxon>
        <taxon>Spermatophyta</taxon>
        <taxon>Magnoliopsida</taxon>
        <taxon>eudicotyledons</taxon>
        <taxon>Gunneridae</taxon>
        <taxon>Pentapetalae</taxon>
        <taxon>asterids</taxon>
        <taxon>campanulids</taxon>
        <taxon>Apiales</taxon>
        <taxon>Apiaceae</taxon>
        <taxon>Apioideae</taxon>
        <taxon>Scandiceae</taxon>
        <taxon>Daucinae</taxon>
        <taxon>Daucus</taxon>
        <taxon>Daucus sect. Daucus</taxon>
    </lineage>
</organism>
<dbReference type="EMBL" id="LNRQ01000005">
    <property type="protein sequence ID" value="KZM94608.1"/>
    <property type="molecule type" value="Genomic_DNA"/>
</dbReference>
<dbReference type="InterPro" id="IPR011256">
    <property type="entry name" value="Reg_factor_effector_dom_sf"/>
</dbReference>
<evidence type="ECO:0000313" key="4">
    <source>
        <dbReference type="EMBL" id="WOH01079.1"/>
    </source>
</evidence>
<dbReference type="PANTHER" id="PTHR11220:SF50">
    <property type="entry name" value="SOUL HEME-BINDING FAMILY PROTEIN"/>
    <property type="match status" value="1"/>
</dbReference>
<name>A0A164YJK5_DAUCS</name>
<dbReference type="STRING" id="79200.A0A164YJK5"/>
<keyword evidence="5" id="KW-1185">Reference proteome</keyword>
<proteinExistence type="inferred from homology"/>
<dbReference type="PANTHER" id="PTHR11220">
    <property type="entry name" value="HEME-BINDING PROTEIN-RELATED"/>
    <property type="match status" value="1"/>
</dbReference>
<keyword evidence="2" id="KW-0732">Signal</keyword>
<dbReference type="AlphaFoldDB" id="A0A164YJK5"/>
<feature type="chain" id="PRO_5007854643" description="SOUL heme-binding protein" evidence="2">
    <location>
        <begin position="23"/>
        <end position="199"/>
    </location>
</feature>
<dbReference type="InterPro" id="IPR006917">
    <property type="entry name" value="SOUL_heme-bd"/>
</dbReference>
<evidence type="ECO:0000313" key="3">
    <source>
        <dbReference type="EMBL" id="KZM94608.1"/>
    </source>
</evidence>